<accession>A0A0J8AXS0</accession>
<evidence type="ECO:0000313" key="2">
    <source>
        <dbReference type="Proteomes" id="UP000035740"/>
    </source>
</evidence>
<feature type="non-terminal residue" evidence="1">
    <location>
        <position position="1"/>
    </location>
</feature>
<dbReference type="Gramene" id="KMS93526">
    <property type="protein sequence ID" value="KMS93526"/>
    <property type="gene ID" value="BVRB_030590"/>
</dbReference>
<reference evidence="1 2" key="1">
    <citation type="journal article" date="2014" name="Nature">
        <title>The genome of the recently domesticated crop plant sugar beet (Beta vulgaris).</title>
        <authorList>
            <person name="Dohm J.C."/>
            <person name="Minoche A.E."/>
            <person name="Holtgrawe D."/>
            <person name="Capella-Gutierrez S."/>
            <person name="Zakrzewski F."/>
            <person name="Tafer H."/>
            <person name="Rupp O."/>
            <person name="Sorensen T.R."/>
            <person name="Stracke R."/>
            <person name="Reinhardt R."/>
            <person name="Goesmann A."/>
            <person name="Kraft T."/>
            <person name="Schulz B."/>
            <person name="Stadler P.F."/>
            <person name="Schmidt T."/>
            <person name="Gabaldon T."/>
            <person name="Lehrach H."/>
            <person name="Weisshaar B."/>
            <person name="Himmelbauer H."/>
        </authorList>
    </citation>
    <scope>NUCLEOTIDE SEQUENCE [LARGE SCALE GENOMIC DNA]</scope>
    <source>
        <tissue evidence="1">Taproot</tissue>
    </source>
</reference>
<dbReference type="Gene3D" id="1.10.472.80">
    <property type="entry name" value="Ypt/Rab-GAP domain of gyp1p, domain 3"/>
    <property type="match status" value="1"/>
</dbReference>
<proteinExistence type="predicted"/>
<organism evidence="1 2">
    <name type="scientific">Beta vulgaris subsp. vulgaris</name>
    <name type="common">Beet</name>
    <dbReference type="NCBI Taxonomy" id="3555"/>
    <lineage>
        <taxon>Eukaryota</taxon>
        <taxon>Viridiplantae</taxon>
        <taxon>Streptophyta</taxon>
        <taxon>Embryophyta</taxon>
        <taxon>Tracheophyta</taxon>
        <taxon>Spermatophyta</taxon>
        <taxon>Magnoliopsida</taxon>
        <taxon>eudicotyledons</taxon>
        <taxon>Gunneridae</taxon>
        <taxon>Pentapetalae</taxon>
        <taxon>Caryophyllales</taxon>
        <taxon>Chenopodiaceae</taxon>
        <taxon>Betoideae</taxon>
        <taxon>Beta</taxon>
    </lineage>
</organism>
<dbReference type="InterPro" id="IPR035969">
    <property type="entry name" value="Rab-GAP_TBC_sf"/>
</dbReference>
<sequence length="212" mass="24070">VSSQLNDRYLDLSEAADVLIKAETKSLCAAKRMRCALKIANEIERLDNLIPVHDGVLKIFASVFPDSEAFAFFMYCSYIRSSYQTYSNLSELVFDFCELFDLDFQTVLERNMAELGSLVQWWIDSCFVSAKLFGSLLPIWERIVLLQSTHFIISICLALLSCARESIMQTDLPVDSISTSVEIAIRDRPVEVVYAKALELDASLSRRISHNF</sequence>
<evidence type="ECO:0008006" key="3">
    <source>
        <dbReference type="Google" id="ProtNLM"/>
    </source>
</evidence>
<dbReference type="EMBL" id="KQ101793">
    <property type="protein sequence ID" value="KMS93526.1"/>
    <property type="molecule type" value="Genomic_DNA"/>
</dbReference>
<protein>
    <recommendedName>
        <fullName evidence="3">Rab-GAP TBC domain-containing protein</fullName>
    </recommendedName>
</protein>
<dbReference type="OrthoDB" id="10657087at2759"/>
<dbReference type="SUPFAM" id="SSF47923">
    <property type="entry name" value="Ypt/Rab-GAP domain of gyp1p"/>
    <property type="match status" value="1"/>
</dbReference>
<name>A0A0J8AXS0_BETVV</name>
<dbReference type="Proteomes" id="UP000035740">
    <property type="component" value="Unassembled WGS sequence"/>
</dbReference>
<gene>
    <name evidence="1" type="ORF">BVRB_030590</name>
</gene>
<evidence type="ECO:0000313" key="1">
    <source>
        <dbReference type="EMBL" id="KMS93526.1"/>
    </source>
</evidence>
<dbReference type="AlphaFoldDB" id="A0A0J8AXS0"/>
<keyword evidence="2" id="KW-1185">Reference proteome</keyword>